<dbReference type="RefSeq" id="WP_015425389.1">
    <property type="nucleotide sequence ID" value="NC_020449.1"/>
</dbReference>
<dbReference type="KEGG" id="caci:CLOAM1695"/>
<dbReference type="STRING" id="459349.CLOAM1695"/>
<dbReference type="InterPro" id="IPR051199">
    <property type="entry name" value="LPS_LOS_Heptosyltrfase"/>
</dbReference>
<dbReference type="InterPro" id="IPR002201">
    <property type="entry name" value="Glyco_trans_9"/>
</dbReference>
<evidence type="ECO:0000313" key="3">
    <source>
        <dbReference type="EMBL" id="CAO81531.1"/>
    </source>
</evidence>
<evidence type="ECO:0000313" key="4">
    <source>
        <dbReference type="Proteomes" id="UP000002019"/>
    </source>
</evidence>
<keyword evidence="4" id="KW-1185">Reference proteome</keyword>
<evidence type="ECO:0000256" key="1">
    <source>
        <dbReference type="ARBA" id="ARBA00022676"/>
    </source>
</evidence>
<organism evidence="3 4">
    <name type="scientific">Cloacimonas acidaminovorans (strain Evry)</name>
    <dbReference type="NCBI Taxonomy" id="459349"/>
    <lineage>
        <taxon>Bacteria</taxon>
        <taxon>Pseudomonadati</taxon>
        <taxon>Candidatus Cloacimonadota</taxon>
        <taxon>Candidatus Cloacimonadia</taxon>
        <taxon>Candidatus Cloacimonadales</taxon>
        <taxon>Candidatus Cloacimonadaceae</taxon>
        <taxon>Candidatus Cloacimonas</taxon>
    </lineage>
</organism>
<keyword evidence="1" id="KW-0328">Glycosyltransferase</keyword>
<name>B0VFU0_CLOAI</name>
<dbReference type="SUPFAM" id="SSF53756">
    <property type="entry name" value="UDP-Glycosyltransferase/glycogen phosphorylase"/>
    <property type="match status" value="1"/>
</dbReference>
<dbReference type="Proteomes" id="UP000002019">
    <property type="component" value="Chromosome"/>
</dbReference>
<dbReference type="GO" id="GO:0005829">
    <property type="term" value="C:cytosol"/>
    <property type="evidence" value="ECO:0007669"/>
    <property type="project" value="TreeGrafter"/>
</dbReference>
<dbReference type="Pfam" id="PF01075">
    <property type="entry name" value="Glyco_transf_9"/>
    <property type="match status" value="1"/>
</dbReference>
<protein>
    <submittedName>
        <fullName evidence="3">Glycosyl transferase, family 9</fullName>
    </submittedName>
</protein>
<dbReference type="eggNOG" id="COG0859">
    <property type="taxonomic scope" value="Bacteria"/>
</dbReference>
<dbReference type="AlphaFoldDB" id="B0VFU0"/>
<keyword evidence="2 3" id="KW-0808">Transferase</keyword>
<evidence type="ECO:0000256" key="2">
    <source>
        <dbReference type="ARBA" id="ARBA00022679"/>
    </source>
</evidence>
<dbReference type="Gene3D" id="3.40.50.2000">
    <property type="entry name" value="Glycogen Phosphorylase B"/>
    <property type="match status" value="2"/>
</dbReference>
<dbReference type="CDD" id="cd03789">
    <property type="entry name" value="GT9_LPS_heptosyltransferase"/>
    <property type="match status" value="1"/>
</dbReference>
<dbReference type="OrthoDB" id="9797795at2"/>
<dbReference type="GO" id="GO:0008713">
    <property type="term" value="F:ADP-heptose-lipopolysaccharide heptosyltransferase activity"/>
    <property type="evidence" value="ECO:0007669"/>
    <property type="project" value="TreeGrafter"/>
</dbReference>
<reference evidence="3 4" key="1">
    <citation type="journal article" date="2008" name="J. Bacteriol.">
        <title>'Candidatus Cloacamonas acidaminovorans': genome sequence reconstruction provides a first glimpse of a new bacterial division.</title>
        <authorList>
            <person name="Pelletier E."/>
            <person name="Kreimeyer A."/>
            <person name="Bocs S."/>
            <person name="Rouy Z."/>
            <person name="Gyapay G."/>
            <person name="Chouari R."/>
            <person name="Riviere D."/>
            <person name="Ganesan A."/>
            <person name="Daegelen P."/>
            <person name="Sghir A."/>
            <person name="Cohen G.N."/>
            <person name="Medigue C."/>
            <person name="Weissenbach J."/>
            <person name="Le Paslier D."/>
        </authorList>
    </citation>
    <scope>NUCLEOTIDE SEQUENCE [LARGE SCALE GENOMIC DNA]</scope>
    <source>
        <strain evidence="4">Evry</strain>
    </source>
</reference>
<dbReference type="PANTHER" id="PTHR30160">
    <property type="entry name" value="TETRAACYLDISACCHARIDE 4'-KINASE-RELATED"/>
    <property type="match status" value="1"/>
</dbReference>
<dbReference type="CAZy" id="GT9">
    <property type="family name" value="Glycosyltransferase Family 9"/>
</dbReference>
<accession>B0VFU0</accession>
<gene>
    <name evidence="3" type="ordered locus">CLOAM1695</name>
</gene>
<dbReference type="EMBL" id="CU466930">
    <property type="protein sequence ID" value="CAO81531.1"/>
    <property type="molecule type" value="Genomic_DNA"/>
</dbReference>
<proteinExistence type="predicted"/>
<dbReference type="GO" id="GO:0009244">
    <property type="term" value="P:lipopolysaccharide core region biosynthetic process"/>
    <property type="evidence" value="ECO:0007669"/>
    <property type="project" value="TreeGrafter"/>
</dbReference>
<dbReference type="HOGENOM" id="CLU_038371_3_0_0"/>
<sequence length="325" mass="36796">MNILILRLSSMGDIILTQPICAILQKHFSGCQIDYVCKEEFKELPEMFAPPVHHLVYEKTLKFHLWLSKRKYDLILDLHNKFSTFLLMLFLRAPRKVHYSKKRGLRRDIVKGNKKLKIDSTVELYASALKKMGINELWSYPRLQVTELPNSAPAKYNNALSGEIKIAVFPGANHFTKRYPAANWIQLINSNPHYDFTLFGSQADEELCKFITQKCSTNCRNKCSTLTLRELLTELISYNLIISGDTGPMHLAAALNKPQIAIFGGTHPRLGFRPLNNKAIILCAELPCQPCSLHGKEKCPLNHFNCMNAISPALLSSAIKKALEG</sequence>